<dbReference type="InterPro" id="IPR010920">
    <property type="entry name" value="LSM_dom_sf"/>
</dbReference>
<dbReference type="SUPFAM" id="SSF82861">
    <property type="entry name" value="Mechanosensitive channel protein MscS (YggB), transmembrane region"/>
    <property type="match status" value="1"/>
</dbReference>
<dbReference type="PANTHER" id="PTHR30566:SF5">
    <property type="entry name" value="MECHANOSENSITIVE ION CHANNEL PROTEIN 1, MITOCHONDRIAL-RELATED"/>
    <property type="match status" value="1"/>
</dbReference>
<dbReference type="Gene3D" id="1.10.287.1260">
    <property type="match status" value="1"/>
</dbReference>
<evidence type="ECO:0000313" key="11">
    <source>
        <dbReference type="Proteomes" id="UP000295247"/>
    </source>
</evidence>
<protein>
    <submittedName>
        <fullName evidence="10">MscS family membrane protein</fullName>
    </submittedName>
</protein>
<comment type="caution">
    <text evidence="10">The sequence shown here is derived from an EMBL/GenBank/DDBJ whole genome shotgun (WGS) entry which is preliminary data.</text>
</comment>
<evidence type="ECO:0000313" key="10">
    <source>
        <dbReference type="EMBL" id="TCW39968.1"/>
    </source>
</evidence>
<dbReference type="Gene3D" id="3.30.70.100">
    <property type="match status" value="1"/>
</dbReference>
<feature type="domain" description="Mechanosensitive ion channel MscS" evidence="9">
    <location>
        <begin position="395"/>
        <end position="459"/>
    </location>
</feature>
<sequence>MDARPGITGRAPSTRWRGTLGLIALLGLVWLPVAPVPANPPAAIASAANPLRPPDTSSPRATLQSLLTNLERVHAIALDPARPRNDTLVPLQRAARTLNLSEIPERLAANIGIERALLLKEIIDRVGLPALAEVPDARSVERHDLTRWRIPNTEIIIARVESGPRAGEFLFTPGTLDRLEDDYDRVAALPYLPEATPGLYDAYISTPGRGLSLDWGRTLPDWLTRQWLGQTLWQWLATGVALGLGALLASALLRAGRRADQRRTDTSRRGGTILALGAVALLLQGLEYLIDVQINLTGAVVITVKQGFVLVLYTVLAWLVALLLNQSAEAIIRSRRLRPRGIDSQLLRLGFRLLSIIAIAALVIDGAQRIGLPAYSVITGLGVGGLAVALAARETLANLFGSLAIMFDRPFRIGDWIKMGNYEGTVEDIGFRSTRIRTFYDSVLAVPNAYTMNATIDNMGKRDHRRVYTTIDLRYDTPPERVEAFLEGIKGVIRANPATRKDGFHVVVSDLGAHGITVMLYFFLTVPDWATELVERQRVLLEVVRLAEQLGVAFAFPTQTLEIDATPERPRAPATPLPAEQLVEIARDFGPGGRQGRPRGLGLHTPPHEET</sequence>
<evidence type="ECO:0000256" key="4">
    <source>
        <dbReference type="ARBA" id="ARBA00022692"/>
    </source>
</evidence>
<keyword evidence="6 8" id="KW-0472">Membrane</keyword>
<proteinExistence type="inferred from homology"/>
<dbReference type="EMBL" id="SMDC01000001">
    <property type="protein sequence ID" value="TCW39968.1"/>
    <property type="molecule type" value="Genomic_DNA"/>
</dbReference>
<dbReference type="InterPro" id="IPR023408">
    <property type="entry name" value="MscS_beta-dom_sf"/>
</dbReference>
<keyword evidence="3" id="KW-1003">Cell membrane</keyword>
<keyword evidence="5 8" id="KW-1133">Transmembrane helix</keyword>
<dbReference type="SUPFAM" id="SSF82689">
    <property type="entry name" value="Mechanosensitive channel protein MscS (YggB), C-terminal domain"/>
    <property type="match status" value="1"/>
</dbReference>
<evidence type="ECO:0000256" key="8">
    <source>
        <dbReference type="SAM" id="Phobius"/>
    </source>
</evidence>
<dbReference type="Pfam" id="PF00924">
    <property type="entry name" value="MS_channel_2nd"/>
    <property type="match status" value="1"/>
</dbReference>
<accession>A0A4R4AKL3</accession>
<organism evidence="10 11">
    <name type="scientific">Marichromatium gracile</name>
    <name type="common">Chromatium gracile</name>
    <dbReference type="NCBI Taxonomy" id="1048"/>
    <lineage>
        <taxon>Bacteria</taxon>
        <taxon>Pseudomonadati</taxon>
        <taxon>Pseudomonadota</taxon>
        <taxon>Gammaproteobacteria</taxon>
        <taxon>Chromatiales</taxon>
        <taxon>Chromatiaceae</taxon>
        <taxon>Marichromatium</taxon>
    </lineage>
</organism>
<dbReference type="GO" id="GO:0005886">
    <property type="term" value="C:plasma membrane"/>
    <property type="evidence" value="ECO:0007669"/>
    <property type="project" value="UniProtKB-SubCell"/>
</dbReference>
<evidence type="ECO:0000256" key="5">
    <source>
        <dbReference type="ARBA" id="ARBA00022989"/>
    </source>
</evidence>
<dbReference type="InterPro" id="IPR011014">
    <property type="entry name" value="MscS_channel_TM-2"/>
</dbReference>
<evidence type="ECO:0000259" key="9">
    <source>
        <dbReference type="Pfam" id="PF00924"/>
    </source>
</evidence>
<evidence type="ECO:0000256" key="2">
    <source>
        <dbReference type="ARBA" id="ARBA00008017"/>
    </source>
</evidence>
<feature type="transmembrane region" description="Helical" evidence="8">
    <location>
        <begin position="346"/>
        <end position="364"/>
    </location>
</feature>
<dbReference type="InterPro" id="IPR011066">
    <property type="entry name" value="MscS_channel_C_sf"/>
</dbReference>
<feature type="transmembrane region" description="Helical" evidence="8">
    <location>
        <begin position="370"/>
        <end position="392"/>
    </location>
</feature>
<keyword evidence="4 8" id="KW-0812">Transmembrane</keyword>
<dbReference type="GO" id="GO:0008381">
    <property type="term" value="F:mechanosensitive monoatomic ion channel activity"/>
    <property type="evidence" value="ECO:0007669"/>
    <property type="project" value="UniProtKB-ARBA"/>
</dbReference>
<reference evidence="10 11" key="1">
    <citation type="submission" date="2019-03" db="EMBL/GenBank/DDBJ databases">
        <title>Genomic Encyclopedia of Type Strains, Phase IV (KMG-IV): sequencing the most valuable type-strain genomes for metagenomic binning, comparative biology and taxonomic classification.</title>
        <authorList>
            <person name="Goeker M."/>
        </authorList>
    </citation>
    <scope>NUCLEOTIDE SEQUENCE [LARGE SCALE GENOMIC DNA]</scope>
    <source>
        <strain evidence="10 11">DSM 203</strain>
    </source>
</reference>
<dbReference type="RefSeq" id="WP_132228331.1">
    <property type="nucleotide sequence ID" value="NZ_NRRH01000001.1"/>
</dbReference>
<evidence type="ECO:0000256" key="1">
    <source>
        <dbReference type="ARBA" id="ARBA00004651"/>
    </source>
</evidence>
<dbReference type="SUPFAM" id="SSF50182">
    <property type="entry name" value="Sm-like ribonucleoproteins"/>
    <property type="match status" value="1"/>
</dbReference>
<evidence type="ECO:0000256" key="6">
    <source>
        <dbReference type="ARBA" id="ARBA00023136"/>
    </source>
</evidence>
<gene>
    <name evidence="10" type="ORF">EDC29_101385</name>
</gene>
<dbReference type="InterPro" id="IPR006685">
    <property type="entry name" value="MscS_channel_2nd"/>
</dbReference>
<comment type="subcellular location">
    <subcellularLocation>
        <location evidence="1">Cell membrane</location>
        <topology evidence="1">Multi-pass membrane protein</topology>
    </subcellularLocation>
</comment>
<comment type="similarity">
    <text evidence="2">Belongs to the MscS (TC 1.A.23) family.</text>
</comment>
<dbReference type="PANTHER" id="PTHR30566">
    <property type="entry name" value="YNAI-RELATED MECHANOSENSITIVE ION CHANNEL"/>
    <property type="match status" value="1"/>
</dbReference>
<dbReference type="Proteomes" id="UP000295247">
    <property type="component" value="Unassembled WGS sequence"/>
</dbReference>
<feature type="region of interest" description="Disordered" evidence="7">
    <location>
        <begin position="588"/>
        <end position="611"/>
    </location>
</feature>
<dbReference type="AlphaFoldDB" id="A0A4R4AKL3"/>
<evidence type="ECO:0000256" key="3">
    <source>
        <dbReference type="ARBA" id="ARBA00022475"/>
    </source>
</evidence>
<name>A0A4R4AKL3_MARGR</name>
<evidence type="ECO:0000256" key="7">
    <source>
        <dbReference type="SAM" id="MobiDB-lite"/>
    </source>
</evidence>
<feature type="transmembrane region" description="Helical" evidence="8">
    <location>
        <begin position="296"/>
        <end position="325"/>
    </location>
</feature>
<feature type="transmembrane region" description="Helical" evidence="8">
    <location>
        <begin position="232"/>
        <end position="253"/>
    </location>
</feature>
<dbReference type="Gene3D" id="2.30.30.60">
    <property type="match status" value="1"/>
</dbReference>
<feature type="transmembrane region" description="Helical" evidence="8">
    <location>
        <begin position="273"/>
        <end position="290"/>
    </location>
</feature>